<accession>A0A0P0V541</accession>
<protein>
    <submittedName>
        <fullName evidence="1">Os01g0611300 protein</fullName>
    </submittedName>
</protein>
<dbReference type="AlphaFoldDB" id="A0A0P0V541"/>
<reference evidence="1 2" key="3">
    <citation type="journal article" date="2013" name="Rice">
        <title>Improvement of the Oryza sativa Nipponbare reference genome using next generation sequence and optical map data.</title>
        <authorList>
            <person name="Kawahara Y."/>
            <person name="de la Bastide M."/>
            <person name="Hamilton J.P."/>
            <person name="Kanamori H."/>
            <person name="McCombie W.R."/>
            <person name="Ouyang S."/>
            <person name="Schwartz D.C."/>
            <person name="Tanaka T."/>
            <person name="Wu J."/>
            <person name="Zhou S."/>
            <person name="Childs K.L."/>
            <person name="Davidson R.M."/>
            <person name="Lin H."/>
            <person name="Quesada-Ocampo L."/>
            <person name="Vaillancourt B."/>
            <person name="Sakai H."/>
            <person name="Lee S.S."/>
            <person name="Kim J."/>
            <person name="Numa H."/>
            <person name="Itoh T."/>
            <person name="Buell C.R."/>
            <person name="Matsumoto T."/>
        </authorList>
    </citation>
    <scope>NUCLEOTIDE SEQUENCE [LARGE SCALE GENOMIC DNA]</scope>
    <source>
        <strain evidence="2">cv. Nipponbare</strain>
    </source>
</reference>
<gene>
    <name evidence="1" type="ordered locus">Os01g0611300</name>
    <name evidence="1" type="ORF">OSNPB_010611300</name>
</gene>
<reference evidence="1 2" key="2">
    <citation type="journal article" date="2013" name="Plant Cell Physiol.">
        <title>Rice Annotation Project Database (RAP-DB): an integrative and interactive database for rice genomics.</title>
        <authorList>
            <person name="Sakai H."/>
            <person name="Lee S.S."/>
            <person name="Tanaka T."/>
            <person name="Numa H."/>
            <person name="Kim J."/>
            <person name="Kawahara Y."/>
            <person name="Wakimoto H."/>
            <person name="Yang C.C."/>
            <person name="Iwamoto M."/>
            <person name="Abe T."/>
            <person name="Yamada Y."/>
            <person name="Muto A."/>
            <person name="Inokuchi H."/>
            <person name="Ikemura T."/>
            <person name="Matsumoto T."/>
            <person name="Sasaki T."/>
            <person name="Itoh T."/>
        </authorList>
    </citation>
    <scope>NUCLEOTIDE SEQUENCE [LARGE SCALE GENOMIC DNA]</scope>
    <source>
        <strain evidence="2">cv. Nipponbare</strain>
    </source>
</reference>
<reference evidence="2" key="1">
    <citation type="journal article" date="2005" name="Nature">
        <title>The map-based sequence of the rice genome.</title>
        <authorList>
            <consortium name="International rice genome sequencing project (IRGSP)"/>
            <person name="Matsumoto T."/>
            <person name="Wu J."/>
            <person name="Kanamori H."/>
            <person name="Katayose Y."/>
            <person name="Fujisawa M."/>
            <person name="Namiki N."/>
            <person name="Mizuno H."/>
            <person name="Yamamoto K."/>
            <person name="Antonio B.A."/>
            <person name="Baba T."/>
            <person name="Sakata K."/>
            <person name="Nagamura Y."/>
            <person name="Aoki H."/>
            <person name="Arikawa K."/>
            <person name="Arita K."/>
            <person name="Bito T."/>
            <person name="Chiden Y."/>
            <person name="Fujitsuka N."/>
            <person name="Fukunaka R."/>
            <person name="Hamada M."/>
            <person name="Harada C."/>
            <person name="Hayashi A."/>
            <person name="Hijishita S."/>
            <person name="Honda M."/>
            <person name="Hosokawa S."/>
            <person name="Ichikawa Y."/>
            <person name="Idonuma A."/>
            <person name="Iijima M."/>
            <person name="Ikeda M."/>
            <person name="Ikeno M."/>
            <person name="Ito K."/>
            <person name="Ito S."/>
            <person name="Ito T."/>
            <person name="Ito Y."/>
            <person name="Ito Y."/>
            <person name="Iwabuchi A."/>
            <person name="Kamiya K."/>
            <person name="Karasawa W."/>
            <person name="Kurita K."/>
            <person name="Katagiri S."/>
            <person name="Kikuta A."/>
            <person name="Kobayashi H."/>
            <person name="Kobayashi N."/>
            <person name="Machita K."/>
            <person name="Maehara T."/>
            <person name="Masukawa M."/>
            <person name="Mizubayashi T."/>
            <person name="Mukai Y."/>
            <person name="Nagasaki H."/>
            <person name="Nagata Y."/>
            <person name="Naito S."/>
            <person name="Nakashima M."/>
            <person name="Nakama Y."/>
            <person name="Nakamichi Y."/>
            <person name="Nakamura M."/>
            <person name="Meguro A."/>
            <person name="Negishi M."/>
            <person name="Ohta I."/>
            <person name="Ohta T."/>
            <person name="Okamoto M."/>
            <person name="Ono N."/>
            <person name="Saji S."/>
            <person name="Sakaguchi M."/>
            <person name="Sakai K."/>
            <person name="Shibata M."/>
            <person name="Shimokawa T."/>
            <person name="Song J."/>
            <person name="Takazaki Y."/>
            <person name="Terasawa K."/>
            <person name="Tsugane M."/>
            <person name="Tsuji K."/>
            <person name="Ueda S."/>
            <person name="Waki K."/>
            <person name="Yamagata H."/>
            <person name="Yamamoto M."/>
            <person name="Yamamoto S."/>
            <person name="Yamane H."/>
            <person name="Yoshiki S."/>
            <person name="Yoshihara R."/>
            <person name="Yukawa K."/>
            <person name="Zhong H."/>
            <person name="Yano M."/>
            <person name="Yuan Q."/>
            <person name="Ouyang S."/>
            <person name="Liu J."/>
            <person name="Jones K.M."/>
            <person name="Gansberger K."/>
            <person name="Moffat K."/>
            <person name="Hill J."/>
            <person name="Bera J."/>
            <person name="Fadrosh D."/>
            <person name="Jin S."/>
            <person name="Johri S."/>
            <person name="Kim M."/>
            <person name="Overton L."/>
            <person name="Reardon M."/>
            <person name="Tsitrin T."/>
            <person name="Vuong H."/>
            <person name="Weaver B."/>
            <person name="Ciecko A."/>
            <person name="Tallon L."/>
            <person name="Jackson J."/>
            <person name="Pai G."/>
            <person name="Aken S.V."/>
            <person name="Utterback T."/>
            <person name="Reidmuller S."/>
            <person name="Feldblyum T."/>
            <person name="Hsiao J."/>
            <person name="Zismann V."/>
            <person name="Iobst S."/>
            <person name="de Vazeille A.R."/>
            <person name="Buell C.R."/>
            <person name="Ying K."/>
            <person name="Li Y."/>
            <person name="Lu T."/>
            <person name="Huang Y."/>
            <person name="Zhao Q."/>
            <person name="Feng Q."/>
            <person name="Zhang L."/>
            <person name="Zhu J."/>
            <person name="Weng Q."/>
            <person name="Mu J."/>
            <person name="Lu Y."/>
            <person name="Fan D."/>
            <person name="Liu Y."/>
            <person name="Guan J."/>
            <person name="Zhang Y."/>
            <person name="Yu S."/>
            <person name="Liu X."/>
            <person name="Zhang Y."/>
            <person name="Hong G."/>
            <person name="Han B."/>
            <person name="Choisne N."/>
            <person name="Demange N."/>
            <person name="Orjeda G."/>
            <person name="Samain S."/>
            <person name="Cattolico L."/>
            <person name="Pelletier E."/>
            <person name="Couloux A."/>
            <person name="Segurens B."/>
            <person name="Wincker P."/>
            <person name="D'Hont A."/>
            <person name="Scarpelli C."/>
            <person name="Weissenbach J."/>
            <person name="Salanoubat M."/>
            <person name="Quetier F."/>
            <person name="Yu Y."/>
            <person name="Kim H.R."/>
            <person name="Rambo T."/>
            <person name="Currie J."/>
            <person name="Collura K."/>
            <person name="Luo M."/>
            <person name="Yang T."/>
            <person name="Ammiraju J.S.S."/>
            <person name="Engler F."/>
            <person name="Soderlund C."/>
            <person name="Wing R.A."/>
            <person name="Palmer L.E."/>
            <person name="de la Bastide M."/>
            <person name="Spiegel L."/>
            <person name="Nascimento L."/>
            <person name="Zutavern T."/>
            <person name="O'Shaughnessy A."/>
            <person name="Dike S."/>
            <person name="Dedhia N."/>
            <person name="Preston R."/>
            <person name="Balija V."/>
            <person name="McCombie W.R."/>
            <person name="Chow T."/>
            <person name="Chen H."/>
            <person name="Chung M."/>
            <person name="Chen C."/>
            <person name="Shaw J."/>
            <person name="Wu H."/>
            <person name="Hsiao K."/>
            <person name="Chao Y."/>
            <person name="Chu M."/>
            <person name="Cheng C."/>
            <person name="Hour A."/>
            <person name="Lee P."/>
            <person name="Lin S."/>
            <person name="Lin Y."/>
            <person name="Liou J."/>
            <person name="Liu S."/>
            <person name="Hsing Y."/>
            <person name="Raghuvanshi S."/>
            <person name="Mohanty A."/>
            <person name="Bharti A.K."/>
            <person name="Gaur A."/>
            <person name="Gupta V."/>
            <person name="Kumar D."/>
            <person name="Ravi V."/>
            <person name="Vij S."/>
            <person name="Kapur A."/>
            <person name="Khurana P."/>
            <person name="Khurana P."/>
            <person name="Khurana J.P."/>
            <person name="Tyagi A.K."/>
            <person name="Gaikwad K."/>
            <person name="Singh A."/>
            <person name="Dalal V."/>
            <person name="Srivastava S."/>
            <person name="Dixit A."/>
            <person name="Pal A.K."/>
            <person name="Ghazi I.A."/>
            <person name="Yadav M."/>
            <person name="Pandit A."/>
            <person name="Bhargava A."/>
            <person name="Sureshbabu K."/>
            <person name="Batra K."/>
            <person name="Sharma T.R."/>
            <person name="Mohapatra T."/>
            <person name="Singh N.K."/>
            <person name="Messing J."/>
            <person name="Nelson A.B."/>
            <person name="Fuks G."/>
            <person name="Kavchok S."/>
            <person name="Keizer G."/>
            <person name="Linton E."/>
            <person name="Llaca V."/>
            <person name="Song R."/>
            <person name="Tanyolac B."/>
            <person name="Young S."/>
            <person name="Ho-Il K."/>
            <person name="Hahn J.H."/>
            <person name="Sangsakoo G."/>
            <person name="Vanavichit A."/>
            <person name="de Mattos Luiz.A.T."/>
            <person name="Zimmer P.D."/>
            <person name="Malone G."/>
            <person name="Dellagostin O."/>
            <person name="de Oliveira A.C."/>
            <person name="Bevan M."/>
            <person name="Bancroft I."/>
            <person name="Minx P."/>
            <person name="Cordum H."/>
            <person name="Wilson R."/>
            <person name="Cheng Z."/>
            <person name="Jin W."/>
            <person name="Jiang J."/>
            <person name="Leong S.A."/>
            <person name="Iwama H."/>
            <person name="Gojobori T."/>
            <person name="Itoh T."/>
            <person name="Niimura Y."/>
            <person name="Fujii Y."/>
            <person name="Habara T."/>
            <person name="Sakai H."/>
            <person name="Sato Y."/>
            <person name="Wilson G."/>
            <person name="Kumar K."/>
            <person name="McCouch S."/>
            <person name="Juretic N."/>
            <person name="Hoen D."/>
            <person name="Wright S."/>
            <person name="Bruskiewich R."/>
            <person name="Bureau T."/>
            <person name="Miyao A."/>
            <person name="Hirochika H."/>
            <person name="Nishikawa T."/>
            <person name="Kadowaki K."/>
            <person name="Sugiura M."/>
            <person name="Burr B."/>
            <person name="Sasaki T."/>
        </authorList>
    </citation>
    <scope>NUCLEOTIDE SEQUENCE [LARGE SCALE GENOMIC DNA]</scope>
    <source>
        <strain evidence="2">cv. Nipponbare</strain>
    </source>
</reference>
<dbReference type="SMR" id="A0A0P0V541"/>
<keyword evidence="2" id="KW-1185">Reference proteome</keyword>
<evidence type="ECO:0000313" key="2">
    <source>
        <dbReference type="Proteomes" id="UP000059680"/>
    </source>
</evidence>
<dbReference type="STRING" id="39947.A0A0P0V541"/>
<organism evidence="1 2">
    <name type="scientific">Oryza sativa subsp. japonica</name>
    <name type="common">Rice</name>
    <dbReference type="NCBI Taxonomy" id="39947"/>
    <lineage>
        <taxon>Eukaryota</taxon>
        <taxon>Viridiplantae</taxon>
        <taxon>Streptophyta</taxon>
        <taxon>Embryophyta</taxon>
        <taxon>Tracheophyta</taxon>
        <taxon>Spermatophyta</taxon>
        <taxon>Magnoliopsida</taxon>
        <taxon>Liliopsida</taxon>
        <taxon>Poales</taxon>
        <taxon>Poaceae</taxon>
        <taxon>BOP clade</taxon>
        <taxon>Oryzoideae</taxon>
        <taxon>Oryzeae</taxon>
        <taxon>Oryzinae</taxon>
        <taxon>Oryza</taxon>
        <taxon>Oryza sativa</taxon>
    </lineage>
</organism>
<dbReference type="PaxDb" id="39947-A0A0P0V541"/>
<feature type="non-terminal residue" evidence="1">
    <location>
        <position position="30"/>
    </location>
</feature>
<dbReference type="Proteomes" id="UP000059680">
    <property type="component" value="Chromosome 1"/>
</dbReference>
<dbReference type="Gramene" id="Os01t0611300-01">
    <property type="protein sequence ID" value="Os01t0611300-01"/>
    <property type="gene ID" value="Os01g0611300"/>
</dbReference>
<dbReference type="InParanoid" id="A0A0P0V541"/>
<evidence type="ECO:0000313" key="1">
    <source>
        <dbReference type="EMBL" id="BAS73122.1"/>
    </source>
</evidence>
<name>A0A0P0V541_ORYSJ</name>
<dbReference type="EMBL" id="AP014957">
    <property type="protein sequence ID" value="BAS73122.1"/>
    <property type="molecule type" value="Genomic_DNA"/>
</dbReference>
<proteinExistence type="predicted"/>
<sequence length="30" mass="3314">RQMAKGEKLAISTSNIINLILFIRKVVASV</sequence>
<feature type="non-terminal residue" evidence="1">
    <location>
        <position position="1"/>
    </location>
</feature>